<feature type="compositionally biased region" description="Basic and acidic residues" evidence="1">
    <location>
        <begin position="300"/>
        <end position="309"/>
    </location>
</feature>
<feature type="region of interest" description="Disordered" evidence="1">
    <location>
        <begin position="271"/>
        <end position="309"/>
    </location>
</feature>
<reference evidence="2" key="1">
    <citation type="submission" date="2020-02" db="EMBL/GenBank/DDBJ databases">
        <authorList>
            <person name="Meier V. D."/>
        </authorList>
    </citation>
    <scope>NUCLEOTIDE SEQUENCE</scope>
    <source>
        <strain evidence="2">AVDCRST_MAG67</strain>
    </source>
</reference>
<name>A0A6J4RUG0_9ACTN</name>
<accession>A0A6J4RUG0</accession>
<feature type="region of interest" description="Disordered" evidence="1">
    <location>
        <begin position="80"/>
        <end position="111"/>
    </location>
</feature>
<dbReference type="EMBL" id="CADCVQ010000045">
    <property type="protein sequence ID" value="CAA9481827.1"/>
    <property type="molecule type" value="Genomic_DNA"/>
</dbReference>
<gene>
    <name evidence="2" type="ORF">AVDCRST_MAG67-917</name>
</gene>
<protein>
    <submittedName>
        <fullName evidence="2">Uncharacterized protein</fullName>
    </submittedName>
</protein>
<evidence type="ECO:0000256" key="1">
    <source>
        <dbReference type="SAM" id="MobiDB-lite"/>
    </source>
</evidence>
<dbReference type="AlphaFoldDB" id="A0A6J4RUG0"/>
<sequence>MHSLQLTFTLSPFYKIAVGRAPSGPDGWLAERPAVEYNARTIEAAAALAAVGFAPELERNRQIADRVLVLIDMRSAGASSQAREAAARRRPTLAAMPAPREPSSRAAARPWGERSKEIGHEVYGDDRDAFLRHPPIDRIYRNRQGTDDAVLLGLLDAWLEDLQRNYAELVDGMPPPWHEHGELDFEASAEDPHTDANAAHRDFCSPARMRVEQAHRGELREHEPVATHVLRVERGVSPQPDGIAIVAPGERWHIRGHRLTDGIIMPCTGTYRISSPHSHTRRQPRAGSASTPSVGGGASDRSHEARCRR</sequence>
<organism evidence="2">
    <name type="scientific">uncultured Solirubrobacteraceae bacterium</name>
    <dbReference type="NCBI Taxonomy" id="1162706"/>
    <lineage>
        <taxon>Bacteria</taxon>
        <taxon>Bacillati</taxon>
        <taxon>Actinomycetota</taxon>
        <taxon>Thermoleophilia</taxon>
        <taxon>Solirubrobacterales</taxon>
        <taxon>Solirubrobacteraceae</taxon>
        <taxon>environmental samples</taxon>
    </lineage>
</organism>
<proteinExistence type="predicted"/>
<evidence type="ECO:0000313" key="2">
    <source>
        <dbReference type="EMBL" id="CAA9481827.1"/>
    </source>
</evidence>